<name>A0AAV2ERK5_9ROSI</name>
<gene>
    <name evidence="1" type="ORF">LTRI10_LOCUS29163</name>
</gene>
<keyword evidence="2" id="KW-1185">Reference proteome</keyword>
<accession>A0AAV2ERK5</accession>
<proteinExistence type="predicted"/>
<evidence type="ECO:0000313" key="1">
    <source>
        <dbReference type="EMBL" id="CAL1388223.1"/>
    </source>
</evidence>
<protein>
    <submittedName>
        <fullName evidence="1">Uncharacterized protein</fullName>
    </submittedName>
</protein>
<sequence length="99" mass="11014">MPLCSDSVICFFRRTLGSYSSVIFPKLAYFSSSSCALQKLNAGREDESTANSSYEDLQHGMRGHAASADLPQALWTWNSMRSFPANQPFPISILWCTVI</sequence>
<dbReference type="AlphaFoldDB" id="A0AAV2ERK5"/>
<dbReference type="EMBL" id="OZ034818">
    <property type="protein sequence ID" value="CAL1388223.1"/>
    <property type="molecule type" value="Genomic_DNA"/>
</dbReference>
<organism evidence="1 2">
    <name type="scientific">Linum trigynum</name>
    <dbReference type="NCBI Taxonomy" id="586398"/>
    <lineage>
        <taxon>Eukaryota</taxon>
        <taxon>Viridiplantae</taxon>
        <taxon>Streptophyta</taxon>
        <taxon>Embryophyta</taxon>
        <taxon>Tracheophyta</taxon>
        <taxon>Spermatophyta</taxon>
        <taxon>Magnoliopsida</taxon>
        <taxon>eudicotyledons</taxon>
        <taxon>Gunneridae</taxon>
        <taxon>Pentapetalae</taxon>
        <taxon>rosids</taxon>
        <taxon>fabids</taxon>
        <taxon>Malpighiales</taxon>
        <taxon>Linaceae</taxon>
        <taxon>Linum</taxon>
    </lineage>
</organism>
<dbReference type="Proteomes" id="UP001497516">
    <property type="component" value="Chromosome 5"/>
</dbReference>
<evidence type="ECO:0000313" key="2">
    <source>
        <dbReference type="Proteomes" id="UP001497516"/>
    </source>
</evidence>
<reference evidence="1 2" key="1">
    <citation type="submission" date="2024-04" db="EMBL/GenBank/DDBJ databases">
        <authorList>
            <person name="Fracassetti M."/>
        </authorList>
    </citation>
    <scope>NUCLEOTIDE SEQUENCE [LARGE SCALE GENOMIC DNA]</scope>
</reference>